<comment type="similarity">
    <text evidence="1">Belongs to the cytochrome P450 family.</text>
</comment>
<dbReference type="PANTHER" id="PTHR46696:SF4">
    <property type="entry name" value="BIOTIN BIOSYNTHESIS CYTOCHROME P450"/>
    <property type="match status" value="1"/>
</dbReference>
<dbReference type="RefSeq" id="WP_184474043.1">
    <property type="nucleotide sequence ID" value="NZ_JACHOV010000002.1"/>
</dbReference>
<accession>A0A840HRB2</accession>
<dbReference type="GO" id="GO:0008395">
    <property type="term" value="F:steroid hydroxylase activity"/>
    <property type="evidence" value="ECO:0007669"/>
    <property type="project" value="TreeGrafter"/>
</dbReference>
<name>A0A840HRB2_9SPHN</name>
<organism evidence="8 9">
    <name type="scientific">Rhizorhapis suberifaciens</name>
    <name type="common">corky root of lettuce</name>
    <dbReference type="NCBI Taxonomy" id="13656"/>
    <lineage>
        <taxon>Bacteria</taxon>
        <taxon>Pseudomonadati</taxon>
        <taxon>Pseudomonadota</taxon>
        <taxon>Alphaproteobacteria</taxon>
        <taxon>Sphingomonadales</taxon>
        <taxon>Sphingomonadaceae</taxon>
        <taxon>Rhizorhapis</taxon>
    </lineage>
</organism>
<dbReference type="GO" id="GO:0036199">
    <property type="term" value="F:cholest-4-en-3-one 26-monooxygenase activity"/>
    <property type="evidence" value="ECO:0007669"/>
    <property type="project" value="TreeGrafter"/>
</dbReference>
<dbReference type="InterPro" id="IPR001128">
    <property type="entry name" value="Cyt_P450"/>
</dbReference>
<proteinExistence type="inferred from homology"/>
<dbReference type="PRINTS" id="PR00359">
    <property type="entry name" value="BP450"/>
</dbReference>
<evidence type="ECO:0000256" key="2">
    <source>
        <dbReference type="ARBA" id="ARBA00022617"/>
    </source>
</evidence>
<dbReference type="PANTHER" id="PTHR46696">
    <property type="entry name" value="P450, PUTATIVE (EUROFUNG)-RELATED"/>
    <property type="match status" value="1"/>
</dbReference>
<evidence type="ECO:0000256" key="6">
    <source>
        <dbReference type="ARBA" id="ARBA00023033"/>
    </source>
</evidence>
<keyword evidence="4" id="KW-0560">Oxidoreductase</keyword>
<evidence type="ECO:0000256" key="4">
    <source>
        <dbReference type="ARBA" id="ARBA00023002"/>
    </source>
</evidence>
<dbReference type="GO" id="GO:0020037">
    <property type="term" value="F:heme binding"/>
    <property type="evidence" value="ECO:0007669"/>
    <property type="project" value="InterPro"/>
</dbReference>
<reference evidence="8 9" key="1">
    <citation type="submission" date="2020-08" db="EMBL/GenBank/DDBJ databases">
        <title>Genomic Encyclopedia of Type Strains, Phase IV (KMG-IV): sequencing the most valuable type-strain genomes for metagenomic binning, comparative biology and taxonomic classification.</title>
        <authorList>
            <person name="Goeker M."/>
        </authorList>
    </citation>
    <scope>NUCLEOTIDE SEQUENCE [LARGE SCALE GENOMIC DNA]</scope>
    <source>
        <strain evidence="8 9">DSM 7465</strain>
    </source>
</reference>
<evidence type="ECO:0000313" key="9">
    <source>
        <dbReference type="Proteomes" id="UP000575068"/>
    </source>
</evidence>
<dbReference type="GO" id="GO:0006707">
    <property type="term" value="P:cholesterol catabolic process"/>
    <property type="evidence" value="ECO:0007669"/>
    <property type="project" value="TreeGrafter"/>
</dbReference>
<keyword evidence="2" id="KW-0349">Heme</keyword>
<dbReference type="SUPFAM" id="SSF48264">
    <property type="entry name" value="Cytochrome P450"/>
    <property type="match status" value="1"/>
</dbReference>
<keyword evidence="6" id="KW-0503">Monooxygenase</keyword>
<keyword evidence="9" id="KW-1185">Reference proteome</keyword>
<dbReference type="EMBL" id="JACHOV010000002">
    <property type="protein sequence ID" value="MBB4640167.1"/>
    <property type="molecule type" value="Genomic_DNA"/>
</dbReference>
<comment type="function">
    <text evidence="7">Cytochromes P450 are a group of heme-thiolate monooxygenases. They oxidize a variety of structurally unrelated compounds, including steroids, fatty acids, and xenobiotics.</text>
</comment>
<dbReference type="FunFam" id="1.10.630.10:FF:000018">
    <property type="entry name" value="Cytochrome P450 monooxygenase"/>
    <property type="match status" value="1"/>
</dbReference>
<evidence type="ECO:0000256" key="5">
    <source>
        <dbReference type="ARBA" id="ARBA00023004"/>
    </source>
</evidence>
<dbReference type="Proteomes" id="UP000575068">
    <property type="component" value="Unassembled WGS sequence"/>
</dbReference>
<comment type="caution">
    <text evidence="8">The sequence shown here is derived from an EMBL/GenBank/DDBJ whole genome shotgun (WGS) entry which is preliminary data.</text>
</comment>
<sequence length="422" mass="48005">MTDYKEIDRNITTSAYFAGRDFHADFEILRKEDPVHWTDGVYGRPFWSITRHADVTQVLHDVDTFSSRLGGHLPPDPEEVFKVDQYAAGYNSLPTYTDAPRHMQYRRPFNRHFTTPVVAKLTTGVRELCREIIDEVLPRGKCDLVEDVSAELPSRFVCKLMGVPPEDMGRMRRYTSVFLGSQDPDHRVKGMTASESRLHAQKEMFDYLLDLALQRRSDPKDDLTTLIANMATDGTPWDDRDVGWWCWTMVAAGLDTTRNGFSLTMQALLENREQFELLLADRSLLDKAVEEGLRYGCPAKHRFRVVAKDIEFGGKQLKEGDWVVAWLVSANRDETVFENPQSFDIKRAPNPHLTFGTSKGDHFCLGRNLARLEMKLLLDEILTRLPDIDLDGPGSWLGSTNGSGLKYMPVLFTPQTAEAKAL</sequence>
<keyword evidence="3" id="KW-0479">Metal-binding</keyword>
<protein>
    <submittedName>
        <fullName evidence="8">Cytochrome P450</fullName>
    </submittedName>
</protein>
<dbReference type="InterPro" id="IPR002397">
    <property type="entry name" value="Cyt_P450_B"/>
</dbReference>
<dbReference type="Gene3D" id="1.10.630.10">
    <property type="entry name" value="Cytochrome P450"/>
    <property type="match status" value="1"/>
</dbReference>
<dbReference type="AlphaFoldDB" id="A0A840HRB2"/>
<evidence type="ECO:0000256" key="3">
    <source>
        <dbReference type="ARBA" id="ARBA00022723"/>
    </source>
</evidence>
<dbReference type="InterPro" id="IPR036396">
    <property type="entry name" value="Cyt_P450_sf"/>
</dbReference>
<dbReference type="GO" id="GO:0005506">
    <property type="term" value="F:iron ion binding"/>
    <property type="evidence" value="ECO:0007669"/>
    <property type="project" value="InterPro"/>
</dbReference>
<keyword evidence="5" id="KW-0408">Iron</keyword>
<dbReference type="Pfam" id="PF00067">
    <property type="entry name" value="p450"/>
    <property type="match status" value="1"/>
</dbReference>
<evidence type="ECO:0000256" key="7">
    <source>
        <dbReference type="ARBA" id="ARBA00043906"/>
    </source>
</evidence>
<dbReference type="CDD" id="cd11033">
    <property type="entry name" value="CYP142-like"/>
    <property type="match status" value="1"/>
</dbReference>
<evidence type="ECO:0000313" key="8">
    <source>
        <dbReference type="EMBL" id="MBB4640167.1"/>
    </source>
</evidence>
<gene>
    <name evidence="8" type="ORF">HNQ99_000455</name>
</gene>
<evidence type="ECO:0000256" key="1">
    <source>
        <dbReference type="ARBA" id="ARBA00010617"/>
    </source>
</evidence>